<accession>A0ACC2IIC1</accession>
<protein>
    <submittedName>
        <fullName evidence="1">Uncharacterized protein</fullName>
    </submittedName>
</protein>
<keyword evidence="2" id="KW-1185">Reference proteome</keyword>
<dbReference type="EMBL" id="JAPHNI010000171">
    <property type="protein sequence ID" value="KAJ8114852.1"/>
    <property type="molecule type" value="Genomic_DNA"/>
</dbReference>
<organism evidence="1 2">
    <name type="scientific">Boeremia exigua</name>
    <dbReference type="NCBI Taxonomy" id="749465"/>
    <lineage>
        <taxon>Eukaryota</taxon>
        <taxon>Fungi</taxon>
        <taxon>Dikarya</taxon>
        <taxon>Ascomycota</taxon>
        <taxon>Pezizomycotina</taxon>
        <taxon>Dothideomycetes</taxon>
        <taxon>Pleosporomycetidae</taxon>
        <taxon>Pleosporales</taxon>
        <taxon>Pleosporineae</taxon>
        <taxon>Didymellaceae</taxon>
        <taxon>Boeremia</taxon>
    </lineage>
</organism>
<gene>
    <name evidence="1" type="ORF">OPT61_g3360</name>
</gene>
<reference evidence="1" key="1">
    <citation type="submission" date="2022-11" db="EMBL/GenBank/DDBJ databases">
        <title>Genome Sequence of Boeremia exigua.</title>
        <authorList>
            <person name="Buettner E."/>
        </authorList>
    </citation>
    <scope>NUCLEOTIDE SEQUENCE</scope>
    <source>
        <strain evidence="1">CU02</strain>
    </source>
</reference>
<evidence type="ECO:0000313" key="2">
    <source>
        <dbReference type="Proteomes" id="UP001153331"/>
    </source>
</evidence>
<name>A0ACC2IIC1_9PLEO</name>
<sequence>MVLSLATPNYEADAAQRWLGSEVRQHHAVRDNIYLRGTISRFISTPPTPALRINLGKPAINQHPPSPSKMAILDILNKPIFSSRFKLPLHILTGVLVIIVIGLSAPRLFMKNQPRTRASTIALGMGAKSLILLSYMLATQHVQKLKRWHSYKANAIISCLEIVFWGAVAFLVMQANIKRCEGVMCYLSWVVVGLAVVINHLELYASAIAIREFREYRKVRDGRPLSSGLSRGTDEEEMVQRFPPQPENAHYAHREQRRSEPARYHAQVVQGKHTTDTHLVEARPHLYSASASGCSNYSNPLLLTPSSPTLAAAKRPRDPCPDPRCGPRLQGPEGSREILTQTVDGGGGVLLAGERGARYTLVAECLWSCFDDTMTDVIETQLLINNKLVPASDNATFDLFSPHTGDLVARVAEATLEDVNAAVDAAQAAFPAWSALSPLQRGAPLKKLAEPARRRERRACAPRRHFHGEARGAARLRRRVCGHAVQLLRRGGVPAGPYQLEHTRVLEYESETAVWRLAPALAAGNCVVLKSSEKAPLTSWKVSQWIEKCGFPPGVINVLSGHGQPAGQALAEHMKVRALSFTGSTRTGRAIAVAAAKSNLKKVVFELGGKSPSLIFDDADIEQAAKDVELSINTNSGQQCFATSRVYVQESIKDVFVEALTRTAKARKLGDPTVPGINHGPQADSIQYETVKKYIALGKEEAGSTIDTGADAANTDTSAHHVHPVIFTDVPEDARITKEEIFGPVIIINTFTTESEAIAKANDTEYGLYASLYTKDLERAMRVAKKLESGMLGVNCTSPTNAWDLPFGGWKGSGTGRESLLDSMEHYLEVKSVYVRVSDKMILRQTPHCDDDVDLRWAFTLKTPTPTHTVTTAQTRPFTIPNIPLPLFKPQAPFLLNKPPPCPPTPVPVPVPAAPPPPTYPSAPTTPSFPPPSQPKTGPKQPTPTRPPTNGTTLKRNAGLEAPPDVVLSTLSIPRTFTKAKH</sequence>
<dbReference type="Proteomes" id="UP001153331">
    <property type="component" value="Unassembled WGS sequence"/>
</dbReference>
<comment type="caution">
    <text evidence="1">The sequence shown here is derived from an EMBL/GenBank/DDBJ whole genome shotgun (WGS) entry which is preliminary data.</text>
</comment>
<proteinExistence type="predicted"/>
<evidence type="ECO:0000313" key="1">
    <source>
        <dbReference type="EMBL" id="KAJ8114852.1"/>
    </source>
</evidence>